<reference evidence="2 3" key="1">
    <citation type="submission" date="2024-06" db="EMBL/GenBank/DDBJ databases">
        <title>The Natural Products Discovery Center: Release of the First 8490 Sequenced Strains for Exploring Actinobacteria Biosynthetic Diversity.</title>
        <authorList>
            <person name="Kalkreuter E."/>
            <person name="Kautsar S.A."/>
            <person name="Yang D."/>
            <person name="Bader C.D."/>
            <person name="Teijaro C.N."/>
            <person name="Fluegel L."/>
            <person name="Davis C.M."/>
            <person name="Simpson J.R."/>
            <person name="Lauterbach L."/>
            <person name="Steele A.D."/>
            <person name="Gui C."/>
            <person name="Meng S."/>
            <person name="Li G."/>
            <person name="Viehrig K."/>
            <person name="Ye F."/>
            <person name="Su P."/>
            <person name="Kiefer A.F."/>
            <person name="Nichols A."/>
            <person name="Cepeda A.J."/>
            <person name="Yan W."/>
            <person name="Fan B."/>
            <person name="Jiang Y."/>
            <person name="Adhikari A."/>
            <person name="Zheng C.-J."/>
            <person name="Schuster L."/>
            <person name="Cowan T.M."/>
            <person name="Smanski M.J."/>
            <person name="Chevrette M.G."/>
            <person name="De Carvalho L.P.S."/>
            <person name="Shen B."/>
        </authorList>
    </citation>
    <scope>NUCLEOTIDE SEQUENCE [LARGE SCALE GENOMIC DNA]</scope>
    <source>
        <strain evidence="2 3">NPDC050100</strain>
    </source>
</reference>
<dbReference type="InterPro" id="IPR011704">
    <property type="entry name" value="ATPase_dyneun-rel_AAA"/>
</dbReference>
<evidence type="ECO:0000313" key="2">
    <source>
        <dbReference type="EMBL" id="MEV0973694.1"/>
    </source>
</evidence>
<dbReference type="Proteomes" id="UP001551675">
    <property type="component" value="Unassembled WGS sequence"/>
</dbReference>
<dbReference type="Gene3D" id="3.40.50.300">
    <property type="entry name" value="P-loop containing nucleotide triphosphate hydrolases"/>
    <property type="match status" value="1"/>
</dbReference>
<dbReference type="RefSeq" id="WP_358139519.1">
    <property type="nucleotide sequence ID" value="NZ_JBFALK010000023.1"/>
</dbReference>
<dbReference type="InterPro" id="IPR003593">
    <property type="entry name" value="AAA+_ATPase"/>
</dbReference>
<dbReference type="InterPro" id="IPR027417">
    <property type="entry name" value="P-loop_NTPase"/>
</dbReference>
<dbReference type="PANTHER" id="PTHR37291">
    <property type="entry name" value="5-METHYLCYTOSINE-SPECIFIC RESTRICTION ENZYME B"/>
    <property type="match status" value="1"/>
</dbReference>
<dbReference type="SUPFAM" id="SSF52540">
    <property type="entry name" value="P-loop containing nucleoside triphosphate hydrolases"/>
    <property type="match status" value="1"/>
</dbReference>
<evidence type="ECO:0000313" key="3">
    <source>
        <dbReference type="Proteomes" id="UP001551675"/>
    </source>
</evidence>
<accession>A0ABV3GQ02</accession>
<dbReference type="Pfam" id="PF07728">
    <property type="entry name" value="AAA_5"/>
    <property type="match status" value="1"/>
</dbReference>
<feature type="domain" description="AAA+ ATPase" evidence="1">
    <location>
        <begin position="509"/>
        <end position="705"/>
    </location>
</feature>
<protein>
    <submittedName>
        <fullName evidence="2">AAA family ATPase</fullName>
    </submittedName>
</protein>
<evidence type="ECO:0000259" key="1">
    <source>
        <dbReference type="SMART" id="SM00382"/>
    </source>
</evidence>
<organism evidence="2 3">
    <name type="scientific">Microtetraspora glauca</name>
    <dbReference type="NCBI Taxonomy" id="1996"/>
    <lineage>
        <taxon>Bacteria</taxon>
        <taxon>Bacillati</taxon>
        <taxon>Actinomycetota</taxon>
        <taxon>Actinomycetes</taxon>
        <taxon>Streptosporangiales</taxon>
        <taxon>Streptosporangiaceae</taxon>
        <taxon>Microtetraspora</taxon>
    </lineage>
</organism>
<dbReference type="InterPro" id="IPR052934">
    <property type="entry name" value="Methyl-DNA_Rec/Restrict_Enz"/>
</dbReference>
<gene>
    <name evidence="2" type="ORF">AB0I59_34260</name>
</gene>
<name>A0ABV3GQ02_MICGL</name>
<sequence length="817" mass="91459">MTSATPKIVSFEGRHYELVPSTGEVICSKGGYALHHLEDCQHLRGGDQSTWRTYPDPDRLTWRRLLDSAPSTDKQGRREYAQKAGLLNGLGSPVTHVCDSCLLKPLSTDGSLPLAEAVAVFDRASVEDGVAKARAEIGQVQRDFPREAWPTMPLERYALGVADYKNTFCYRMEFGTPELGGIGGGSARKHMIFLQKKDQSWYHDAKFANEQEAWIDVRQGFLDAFTAVEEGIVPFVDEITALRSGPSLTAKALYAYFPDRLLPVYGRDHVHHFISLLSEEDPSKLERFEALERLKSLIDGTGHFTGWHTDEIARFLYWWANPRQGSAIVKIAPGAEAKFWDECQEGGYICVGWDDVGDLTAFTSEDEFQEAFRAHYSDEYNGNQSKMTVKARELWRLTQLQPGDRVVANKGTRQILAVGAVTETGYAWREEREEQRHTVSVDWDLSYAQALAEPEKRWGVVTVADVPARLWRTIRSSKTATVDREDTVEPEAVTLEDPQLSALAGALQRKGQAVLFGPPGTGKTFTSLRFAVWWLSQQLGMRLGAEFDYGSPAFRQELARLAARDQRPAGHLTQVTFHPAYGYEDFIEGFRPVEDGGAGLRLSLVDGVFKRICRAAENDSSRPYLLLIDEINRGDMPKIFGELITLLELDKRGVTVVLPQSGQDFSVPPNVYVLGTMNTADRSIRLLDSALRRRFAFVELLPDPAVLEGFTVGKLHLADLLRELNLRVLKELGRERQIGHSFFLTAGGPVTDESALAAVIRNEVLPLLQEYAYDDYSMLARFLGPDIVDDVGHRLHDLNDEELVDALYAELQVDVAE</sequence>
<comment type="caution">
    <text evidence="2">The sequence shown here is derived from an EMBL/GenBank/DDBJ whole genome shotgun (WGS) entry which is preliminary data.</text>
</comment>
<dbReference type="EMBL" id="JBFALK010000023">
    <property type="protein sequence ID" value="MEV0973694.1"/>
    <property type="molecule type" value="Genomic_DNA"/>
</dbReference>
<keyword evidence="3" id="KW-1185">Reference proteome</keyword>
<proteinExistence type="predicted"/>
<dbReference type="SMART" id="SM00382">
    <property type="entry name" value="AAA"/>
    <property type="match status" value="1"/>
</dbReference>
<dbReference type="PANTHER" id="PTHR37291:SF1">
    <property type="entry name" value="TYPE IV METHYL-DIRECTED RESTRICTION ENZYME ECOKMCRB SUBUNIT"/>
    <property type="match status" value="1"/>
</dbReference>